<dbReference type="GO" id="GO:0004016">
    <property type="term" value="F:adenylate cyclase activity"/>
    <property type="evidence" value="ECO:0007669"/>
    <property type="project" value="UniProtKB-ARBA"/>
</dbReference>
<dbReference type="AlphaFoldDB" id="A0A7G9S8L3"/>
<evidence type="ECO:0000259" key="3">
    <source>
        <dbReference type="PROSITE" id="PS50125"/>
    </source>
</evidence>
<feature type="transmembrane region" description="Helical" evidence="2">
    <location>
        <begin position="425"/>
        <end position="442"/>
    </location>
</feature>
<dbReference type="PROSITE" id="PS50125">
    <property type="entry name" value="GUANYLATE_CYCLASE_2"/>
    <property type="match status" value="1"/>
</dbReference>
<accession>A0A7G9S8L3</accession>
<dbReference type="InterPro" id="IPR029787">
    <property type="entry name" value="Nucleotide_cyclase"/>
</dbReference>
<dbReference type="PANTHER" id="PTHR43081">
    <property type="entry name" value="ADENYLATE CYCLASE, TERMINAL-DIFFERENTIATION SPECIFIC-RELATED"/>
    <property type="match status" value="1"/>
</dbReference>
<dbReference type="InterPro" id="IPR007890">
    <property type="entry name" value="CHASE2"/>
</dbReference>
<dbReference type="SMART" id="SM00044">
    <property type="entry name" value="CYCc"/>
    <property type="match status" value="1"/>
</dbReference>
<keyword evidence="2" id="KW-0812">Transmembrane</keyword>
<dbReference type="Pfam" id="PF00211">
    <property type="entry name" value="Guanylate_cyc"/>
    <property type="match status" value="1"/>
</dbReference>
<feature type="transmembrane region" description="Helical" evidence="2">
    <location>
        <begin position="366"/>
        <end position="386"/>
    </location>
</feature>
<keyword evidence="5" id="KW-1185">Reference proteome</keyword>
<dbReference type="InterPro" id="IPR050697">
    <property type="entry name" value="Adenylyl/Guanylyl_Cyclase_3/4"/>
</dbReference>
<feature type="domain" description="Guanylate cyclase" evidence="3">
    <location>
        <begin position="487"/>
        <end position="619"/>
    </location>
</feature>
<feature type="region of interest" description="Disordered" evidence="1">
    <location>
        <begin position="1"/>
        <end position="39"/>
    </location>
</feature>
<gene>
    <name evidence="4" type="ORF">H9L12_07320</name>
</gene>
<dbReference type="Pfam" id="PF05226">
    <property type="entry name" value="CHASE2"/>
    <property type="match status" value="1"/>
</dbReference>
<dbReference type="InterPro" id="IPR001054">
    <property type="entry name" value="A/G_cyclase"/>
</dbReference>
<dbReference type="EMBL" id="CP060717">
    <property type="protein sequence ID" value="QNN64188.1"/>
    <property type="molecule type" value="Genomic_DNA"/>
</dbReference>
<reference evidence="4 5" key="1">
    <citation type="submission" date="2020-08" db="EMBL/GenBank/DDBJ databases">
        <title>Genome sequence of Sphingomonas rhizophila KACC 19189T.</title>
        <authorList>
            <person name="Hyun D.-W."/>
            <person name="Bae J.-W."/>
        </authorList>
    </citation>
    <scope>NUCLEOTIDE SEQUENCE [LARGE SCALE GENOMIC DNA]</scope>
    <source>
        <strain evidence="4 5">KACC 19189</strain>
    </source>
</reference>
<organism evidence="4 5">
    <name type="scientific">Sphingomonas rhizophila</name>
    <dbReference type="NCBI Taxonomy" id="2071607"/>
    <lineage>
        <taxon>Bacteria</taxon>
        <taxon>Pseudomonadati</taxon>
        <taxon>Pseudomonadota</taxon>
        <taxon>Alphaproteobacteria</taxon>
        <taxon>Sphingomonadales</taxon>
        <taxon>Sphingomonadaceae</taxon>
        <taxon>Sphingomonas</taxon>
    </lineage>
</organism>
<feature type="transmembrane region" description="Helical" evidence="2">
    <location>
        <begin position="393"/>
        <end position="413"/>
    </location>
</feature>
<dbReference type="PANTHER" id="PTHR43081:SF1">
    <property type="entry name" value="ADENYLATE CYCLASE, TERMINAL-DIFFERENTIATION SPECIFIC"/>
    <property type="match status" value="1"/>
</dbReference>
<dbReference type="RefSeq" id="WP_187541188.1">
    <property type="nucleotide sequence ID" value="NZ_CP060717.1"/>
</dbReference>
<dbReference type="Proteomes" id="UP000515955">
    <property type="component" value="Chromosome"/>
</dbReference>
<dbReference type="SUPFAM" id="SSF55073">
    <property type="entry name" value="Nucleotide cyclase"/>
    <property type="match status" value="1"/>
</dbReference>
<evidence type="ECO:0000256" key="2">
    <source>
        <dbReference type="SAM" id="Phobius"/>
    </source>
</evidence>
<dbReference type="CDD" id="cd07302">
    <property type="entry name" value="CHD"/>
    <property type="match status" value="1"/>
</dbReference>
<proteinExistence type="predicted"/>
<keyword evidence="2" id="KW-1133">Transmembrane helix</keyword>
<feature type="transmembrane region" description="Helical" evidence="2">
    <location>
        <begin position="55"/>
        <end position="75"/>
    </location>
</feature>
<dbReference type="KEGG" id="srhi:H9L12_07320"/>
<dbReference type="GO" id="GO:0006171">
    <property type="term" value="P:cAMP biosynthetic process"/>
    <property type="evidence" value="ECO:0007669"/>
    <property type="project" value="TreeGrafter"/>
</dbReference>
<evidence type="ECO:0000256" key="1">
    <source>
        <dbReference type="SAM" id="MobiDB-lite"/>
    </source>
</evidence>
<evidence type="ECO:0000313" key="4">
    <source>
        <dbReference type="EMBL" id="QNN64188.1"/>
    </source>
</evidence>
<dbReference type="SMART" id="SM01080">
    <property type="entry name" value="CHASE2"/>
    <property type="match status" value="1"/>
</dbReference>
<evidence type="ECO:0000313" key="5">
    <source>
        <dbReference type="Proteomes" id="UP000515955"/>
    </source>
</evidence>
<name>A0A7G9S8L3_9SPHN</name>
<dbReference type="Gene3D" id="3.30.70.1230">
    <property type="entry name" value="Nucleotide cyclase"/>
    <property type="match status" value="1"/>
</dbReference>
<protein>
    <submittedName>
        <fullName evidence="4">Adenylate/guanylate cyclase domain-containing protein</fullName>
    </submittedName>
</protein>
<dbReference type="GO" id="GO:0035556">
    <property type="term" value="P:intracellular signal transduction"/>
    <property type="evidence" value="ECO:0007669"/>
    <property type="project" value="InterPro"/>
</dbReference>
<sequence length="724" mass="79343">MNRETPVTADDDGAPKPAAVSTGERHWRDTPNPIDDSDSPSFEAVKRDLAKVPPVRLVITILLLLLSLGIARYSWGLPVSRGFDEETNRRVLHFPARADETPIRLPIALDAERALYDARAYRATLMRRVEEDPRILVISFDQETLRMTAKRSPLDRTMLAQALTNIDKLGARAIGIDILIDQPQREDPELFAALRTMRTPVYFAYATSSANAADVESWQQEFMDRWFAQLAGTNIHKASIRGEADSDNVMRRWPQHVPGLPTFMPIALTGRTEFTGYEGSVLYRSPANVERNVFAEFPIQLFADPATASAFADQVKDRIVLIGGNLPDVDRFDTPATRYTDKTISGLEVLATETAQILDGRMPGRVGGGMLWVLAILVVTAGMFTAMLDVRPWVALGAILFQLVFFGATPFMFELIGMDTYGLPAAGWLAGWALAFAATNAADRAVTSDQRRYAQSALGKYLPRDIAAQILKDPEKLSLTGEKRFLYTLFTDIEGFTSLSHVLPPERVATLLNAYLDGMSNIVLDHGGTIDKFVGDAVVAFWGAPIARPDDGDRAIAAAIAMTDFTANFSLKDSNDGAMLGRTRVGLHYGEAVVGNFGGEGRLSYTALGDAMNCAARLESANKHLKTVALVSQEARDRSTSDQFRPMGRIAVSGRATPIVVWEPAQHMDPEERAVLCRLWTEFDAGSLAALDEIKQICLTHSKDTALAYFATRLGEVGPGALSN</sequence>
<keyword evidence="2" id="KW-0472">Membrane</keyword>